<evidence type="ECO:0000313" key="2">
    <source>
        <dbReference type="Proteomes" id="UP001162992"/>
    </source>
</evidence>
<evidence type="ECO:0000313" key="1">
    <source>
        <dbReference type="EMBL" id="KAJ7549495.1"/>
    </source>
</evidence>
<organism evidence="1 2">
    <name type="scientific">Diphasiastrum complanatum</name>
    <name type="common">Issler's clubmoss</name>
    <name type="synonym">Lycopodium complanatum</name>
    <dbReference type="NCBI Taxonomy" id="34168"/>
    <lineage>
        <taxon>Eukaryota</taxon>
        <taxon>Viridiplantae</taxon>
        <taxon>Streptophyta</taxon>
        <taxon>Embryophyta</taxon>
        <taxon>Tracheophyta</taxon>
        <taxon>Lycopodiopsida</taxon>
        <taxon>Lycopodiales</taxon>
        <taxon>Lycopodiaceae</taxon>
        <taxon>Lycopodioideae</taxon>
        <taxon>Diphasiastrum</taxon>
    </lineage>
</organism>
<comment type="caution">
    <text evidence="1">The sequence shown here is derived from an EMBL/GenBank/DDBJ whole genome shotgun (WGS) entry which is preliminary data.</text>
</comment>
<gene>
    <name evidence="1" type="ORF">O6H91_07G056200</name>
</gene>
<proteinExistence type="predicted"/>
<accession>A0ACC2D5J1</accession>
<name>A0ACC2D5J1_DIPCM</name>
<dbReference type="Proteomes" id="UP001162992">
    <property type="component" value="Chromosome 7"/>
</dbReference>
<sequence length="454" mass="52527">MLSISHKLSQLSNRVRYQADAHIDNPRLKYGRRLCMQFVFASSGLLLFLFLSFIFLSHAQLWTEITQLQTETTLADQQRVPFYFTDGAFVAISNNESINPVPPENVSINPVSPECDLFSGRWVHDPSYPLYKLKSCPVIEQGFRCSENGRANQRYMEWRWQPDKCNLPRFNSKDMLTRMQNMRITFVGDSMGRTQWQSLICMLLEGIPEKKSVYEINGNQILKFTPYLAYHFASYNLTVDYYRSPFLVQRGLPPKRVPRRVQSVLKLDKLETVEVKWRDADVLVFNSGHWWNPYKTYKIGCYFQVGGFLKLGMKVETAYQFALRTWASWVDSIVNTNKTQVFFRSFEAVHDEMSQKGRRCLTELDPDFEKAHFKSYSKAQLLREVLASMKKPALLLNITGSTEYRVDGHVGNWSGGPAPVDCSHWCLPGVPDTWNELLYASLMLKGEGAWSMSR</sequence>
<keyword evidence="2" id="KW-1185">Reference proteome</keyword>
<dbReference type="EMBL" id="CM055098">
    <property type="protein sequence ID" value="KAJ7549495.1"/>
    <property type="molecule type" value="Genomic_DNA"/>
</dbReference>
<reference evidence="2" key="1">
    <citation type="journal article" date="2024" name="Proc. Natl. Acad. Sci. U.S.A.">
        <title>Extraordinary preservation of gene collinearity over three hundred million years revealed in homosporous lycophytes.</title>
        <authorList>
            <person name="Li C."/>
            <person name="Wickell D."/>
            <person name="Kuo L.Y."/>
            <person name="Chen X."/>
            <person name="Nie B."/>
            <person name="Liao X."/>
            <person name="Peng D."/>
            <person name="Ji J."/>
            <person name="Jenkins J."/>
            <person name="Williams M."/>
            <person name="Shu S."/>
            <person name="Plott C."/>
            <person name="Barry K."/>
            <person name="Rajasekar S."/>
            <person name="Grimwood J."/>
            <person name="Han X."/>
            <person name="Sun S."/>
            <person name="Hou Z."/>
            <person name="He W."/>
            <person name="Dai G."/>
            <person name="Sun C."/>
            <person name="Schmutz J."/>
            <person name="Leebens-Mack J.H."/>
            <person name="Li F.W."/>
            <person name="Wang L."/>
        </authorList>
    </citation>
    <scope>NUCLEOTIDE SEQUENCE [LARGE SCALE GENOMIC DNA]</scope>
    <source>
        <strain evidence="2">cv. PW_Plant_1</strain>
    </source>
</reference>
<protein>
    <submittedName>
        <fullName evidence="1">Uncharacterized protein</fullName>
    </submittedName>
</protein>